<keyword evidence="8" id="KW-1185">Reference proteome</keyword>
<dbReference type="Pfam" id="PF02412">
    <property type="entry name" value="TSP_3"/>
    <property type="match status" value="2"/>
</dbReference>
<dbReference type="InterPro" id="IPR050330">
    <property type="entry name" value="Bact_OuterMem_StrucFunc"/>
</dbReference>
<protein>
    <submittedName>
        <fullName evidence="7">Thrombospondin type 3 repeat-containing protein</fullName>
    </submittedName>
</protein>
<dbReference type="Gene3D" id="4.10.1080.10">
    <property type="entry name" value="TSP type-3 repeat"/>
    <property type="match status" value="2"/>
</dbReference>
<organism evidence="7 8">
    <name type="scientific">Solitalea koreensis</name>
    <dbReference type="NCBI Taxonomy" id="543615"/>
    <lineage>
        <taxon>Bacteria</taxon>
        <taxon>Pseudomonadati</taxon>
        <taxon>Bacteroidota</taxon>
        <taxon>Sphingobacteriia</taxon>
        <taxon>Sphingobacteriales</taxon>
        <taxon>Sphingobacteriaceae</taxon>
        <taxon>Solitalea</taxon>
    </lineage>
</organism>
<reference evidence="7 8" key="1">
    <citation type="submission" date="2017-05" db="EMBL/GenBank/DDBJ databases">
        <authorList>
            <person name="Varghese N."/>
            <person name="Submissions S."/>
        </authorList>
    </citation>
    <scope>NUCLEOTIDE SEQUENCE [LARGE SCALE GENOMIC DNA]</scope>
    <source>
        <strain evidence="7 8">DSM 21342</strain>
    </source>
</reference>
<evidence type="ECO:0000256" key="3">
    <source>
        <dbReference type="ARBA" id="ARBA00023136"/>
    </source>
</evidence>
<dbReference type="PANTHER" id="PTHR30329">
    <property type="entry name" value="STATOR ELEMENT OF FLAGELLAR MOTOR COMPLEX"/>
    <property type="match status" value="1"/>
</dbReference>
<dbReference type="AlphaFoldDB" id="A0A521DI62"/>
<dbReference type="GO" id="GO:0007155">
    <property type="term" value="P:cell adhesion"/>
    <property type="evidence" value="ECO:0007669"/>
    <property type="project" value="InterPro"/>
</dbReference>
<dbReference type="SUPFAM" id="SSF103088">
    <property type="entry name" value="OmpA-like"/>
    <property type="match status" value="1"/>
</dbReference>
<evidence type="ECO:0000256" key="1">
    <source>
        <dbReference type="ARBA" id="ARBA00004442"/>
    </source>
</evidence>
<dbReference type="Gene3D" id="3.30.1330.60">
    <property type="entry name" value="OmpA-like domain"/>
    <property type="match status" value="1"/>
</dbReference>
<dbReference type="InterPro" id="IPR003367">
    <property type="entry name" value="Thrombospondin_3-like_rpt"/>
</dbReference>
<dbReference type="InterPro" id="IPR006665">
    <property type="entry name" value="OmpA-like"/>
</dbReference>
<dbReference type="Proteomes" id="UP000315971">
    <property type="component" value="Unassembled WGS sequence"/>
</dbReference>
<keyword evidence="3 5" id="KW-0472">Membrane</keyword>
<dbReference type="CDD" id="cd07185">
    <property type="entry name" value="OmpA_C-like"/>
    <property type="match status" value="1"/>
</dbReference>
<comment type="subcellular location">
    <subcellularLocation>
        <location evidence="1">Cell outer membrane</location>
    </subcellularLocation>
</comment>
<name>A0A521DI62_9SPHI</name>
<sequence length="785" mass="85860">MIMIAALSCESAHAQQFLGLRGSNYAGIYNVFYNPAEIVDSRFSFDMNLISFSTTASNNFGSINRNYLFDKGFLKLNVKDDAGPYWSFTNDNKVRSGVQNSSVMGPSFMFSFGKKKQNAIALFSKANMFTNIDGITSEFAELVNDDFGTEALKGKPITMSNFRTSTVGWGEVGLTYGRVLLNAKQNFLKGAISAKYVRGYVSGYLNSNTLSIQLVDPQNSAVKISNSDLSMAYSNNFNSNGDFQFDKIAGRASGAVDLGLVYEYRPKYENFTYEMDQKKGLIRHDKNKYLFKAAISITDLGPSLKFDKGTYSREYKNMNADNYDISGLPSPADAKEFVAALDADFTNSSAAAKEYEFGLPTSMNANLDYRIGAGFYVNANAFMPLSAKNKVNAHFVNIYSVTPRFETGGFGAYFPVSYTEHKDLNVGLTFRAGPFLVGTSTIAPFFGKQEIRAADIHFGFKIPVRNKILKDRDKDKISDKKDKCKDIAGSPEFWGCPDTDGDGVPDSEDKCILIPGKKEFSGCPDTDNDGVPDSEDKCPDIAGKKELGGCPDSDNDGIIDSEDKCPDLAGPKELNGCPDTDGDGIIDPEDKCPTEKGTLALHGCPFRDADGDGVEDELDACPTVAGPVENKGCPYPDTDGDGVLDKDDLCPHTPGDVNNHGCPVIKEEAKKVLEKAFDKLEFTTGQSVIRSTSFASLTELAQLMKENPAYKLKIEGHTDNVGSRNANMILSKNRSNAVKNFLVKKGVKATQFVVNWFGPDKPIEDNSTATGRQANRRVEMTIVFE</sequence>
<dbReference type="PROSITE" id="PS51123">
    <property type="entry name" value="OMPA_2"/>
    <property type="match status" value="1"/>
</dbReference>
<evidence type="ECO:0000256" key="4">
    <source>
        <dbReference type="ARBA" id="ARBA00023237"/>
    </source>
</evidence>
<feature type="domain" description="OmpA-like" evidence="6">
    <location>
        <begin position="669"/>
        <end position="785"/>
    </location>
</feature>
<dbReference type="InterPro" id="IPR006664">
    <property type="entry name" value="OMP_bac"/>
</dbReference>
<dbReference type="InterPro" id="IPR036737">
    <property type="entry name" value="OmpA-like_sf"/>
</dbReference>
<dbReference type="InterPro" id="IPR028974">
    <property type="entry name" value="TSP_type-3_rpt"/>
</dbReference>
<gene>
    <name evidence="7" type="ORF">SAMN06265350_10717</name>
</gene>
<evidence type="ECO:0000313" key="8">
    <source>
        <dbReference type="Proteomes" id="UP000315971"/>
    </source>
</evidence>
<dbReference type="PRINTS" id="PR01021">
    <property type="entry name" value="OMPADOMAIN"/>
</dbReference>
<evidence type="ECO:0000256" key="2">
    <source>
        <dbReference type="ARBA" id="ARBA00022729"/>
    </source>
</evidence>
<dbReference type="SUPFAM" id="SSF103647">
    <property type="entry name" value="TSP type-3 repeat"/>
    <property type="match status" value="1"/>
</dbReference>
<accession>A0A521DI62</accession>
<proteinExistence type="predicted"/>
<evidence type="ECO:0000313" key="7">
    <source>
        <dbReference type="EMBL" id="SMO71403.1"/>
    </source>
</evidence>
<dbReference type="GO" id="GO:0009279">
    <property type="term" value="C:cell outer membrane"/>
    <property type="evidence" value="ECO:0007669"/>
    <property type="project" value="UniProtKB-SubCell"/>
</dbReference>
<dbReference type="InterPro" id="IPR018247">
    <property type="entry name" value="EF_Hand_1_Ca_BS"/>
</dbReference>
<dbReference type="PROSITE" id="PS00018">
    <property type="entry name" value="EF_HAND_1"/>
    <property type="match status" value="1"/>
</dbReference>
<keyword evidence="4" id="KW-0998">Cell outer membrane</keyword>
<dbReference type="EMBL" id="FXSZ01000007">
    <property type="protein sequence ID" value="SMO71403.1"/>
    <property type="molecule type" value="Genomic_DNA"/>
</dbReference>
<dbReference type="GO" id="GO:0005509">
    <property type="term" value="F:calcium ion binding"/>
    <property type="evidence" value="ECO:0007669"/>
    <property type="project" value="InterPro"/>
</dbReference>
<dbReference type="PANTHER" id="PTHR30329:SF21">
    <property type="entry name" value="LIPOPROTEIN YIAD-RELATED"/>
    <property type="match status" value="1"/>
</dbReference>
<keyword evidence="2" id="KW-0732">Signal</keyword>
<dbReference type="Pfam" id="PF00691">
    <property type="entry name" value="OmpA"/>
    <property type="match status" value="1"/>
</dbReference>
<evidence type="ECO:0000256" key="5">
    <source>
        <dbReference type="PROSITE-ProRule" id="PRU00473"/>
    </source>
</evidence>
<evidence type="ECO:0000259" key="6">
    <source>
        <dbReference type="PROSITE" id="PS51123"/>
    </source>
</evidence>